<dbReference type="InterPro" id="IPR011035">
    <property type="entry name" value="Ribosomal_bL25/Gln-tRNA_synth"/>
</dbReference>
<evidence type="ECO:0000256" key="4">
    <source>
        <dbReference type="ARBA" id="ARBA00023274"/>
    </source>
</evidence>
<name>A0ABT7C7W7_9MICO</name>
<dbReference type="InterPro" id="IPR020056">
    <property type="entry name" value="Rbsml_bL25/Gln-tRNA_synth_N"/>
</dbReference>
<dbReference type="InterPro" id="IPR020057">
    <property type="entry name" value="Ribosomal_bL25_b-dom"/>
</dbReference>
<feature type="domain" description="Large ribosomal subunit protein bL25 beta" evidence="8">
    <location>
        <begin position="101"/>
        <end position="181"/>
    </location>
</feature>
<dbReference type="Pfam" id="PF14693">
    <property type="entry name" value="Ribosomal_TL5_C"/>
    <property type="match status" value="1"/>
</dbReference>
<dbReference type="Pfam" id="PF01386">
    <property type="entry name" value="Ribosomal_L25p"/>
    <property type="match status" value="1"/>
</dbReference>
<dbReference type="InterPro" id="IPR020930">
    <property type="entry name" value="Ribosomal_uL5_bac-type"/>
</dbReference>
<reference evidence="9" key="1">
    <citation type="submission" date="2018-03" db="EMBL/GenBank/DDBJ databases">
        <authorList>
            <person name="Nunes O.C."/>
            <person name="Lopes A.R."/>
            <person name="Froufe H."/>
            <person name="Munoz-Merida A."/>
            <person name="Barroso C."/>
            <person name="Egas C."/>
        </authorList>
    </citation>
    <scope>NUCLEOTIDE SEQUENCE</scope>
    <source>
        <strain evidence="9">ON4</strain>
    </source>
</reference>
<keyword evidence="10" id="KW-1185">Reference proteome</keyword>
<dbReference type="PANTHER" id="PTHR33284:SF1">
    <property type="entry name" value="RIBOSOMAL PROTEIN L25_GLN-TRNA SYNTHETASE, ANTI-CODON-BINDING DOMAIN-CONTAINING PROTEIN"/>
    <property type="match status" value="1"/>
</dbReference>
<keyword evidence="2 5" id="KW-0694">RNA-binding</keyword>
<sequence length="202" mass="21557">MAAVENKLDAQVRTSFGKGAARKIRANDQIPAVLYGHGTDPQHIILPGHETMLLLRRANALIELNIEGTKELSLVKDVQRDPVRQIIEHVDLLLVKKGEQVEVEVPVHVVGEPYPGTIVVQDATTIAVLADATSIPEFIEVSVEGLVAGSSLAIQDVKLPAGSTLPDAEVDIVLLSIQEPQEEVEEEAGEAAEGEDAAADAE</sequence>
<dbReference type="NCBIfam" id="TIGR00731">
    <property type="entry name" value="bL25_bact_ctc"/>
    <property type="match status" value="1"/>
</dbReference>
<feature type="compositionally biased region" description="Acidic residues" evidence="6">
    <location>
        <begin position="180"/>
        <end position="202"/>
    </location>
</feature>
<dbReference type="HAMAP" id="MF_01334">
    <property type="entry name" value="Ribosomal_bL25_CTC"/>
    <property type="match status" value="1"/>
</dbReference>
<evidence type="ECO:0000256" key="1">
    <source>
        <dbReference type="ARBA" id="ARBA00022730"/>
    </source>
</evidence>
<dbReference type="RefSeq" id="WP_035732178.1">
    <property type="nucleotide sequence ID" value="NZ_CP028426.1"/>
</dbReference>
<dbReference type="Gene3D" id="2.40.240.10">
    <property type="entry name" value="Ribosomal Protein L25, Chain P"/>
    <property type="match status" value="1"/>
</dbReference>
<dbReference type="Gene3D" id="2.170.120.20">
    <property type="entry name" value="Ribosomal protein L25, beta domain"/>
    <property type="match status" value="1"/>
</dbReference>
<keyword evidence="4 5" id="KW-0687">Ribonucleoprotein</keyword>
<comment type="function">
    <text evidence="5">This is one of the proteins that binds to the 5S RNA in the ribosome where it forms part of the central protuberance.</text>
</comment>
<dbReference type="SUPFAM" id="SSF50715">
    <property type="entry name" value="Ribosomal protein L25-like"/>
    <property type="match status" value="1"/>
</dbReference>
<dbReference type="Proteomes" id="UP001170379">
    <property type="component" value="Unassembled WGS sequence"/>
</dbReference>
<protein>
    <recommendedName>
        <fullName evidence="5">Large ribosomal subunit protein bL25</fullName>
    </recommendedName>
    <alternativeName>
        <fullName evidence="5">General stress protein CTC</fullName>
    </alternativeName>
</protein>
<feature type="domain" description="Large ribosomal subunit protein bL25 L25" evidence="7">
    <location>
        <begin position="8"/>
        <end position="92"/>
    </location>
</feature>
<keyword evidence="3 5" id="KW-0689">Ribosomal protein</keyword>
<evidence type="ECO:0000313" key="10">
    <source>
        <dbReference type="Proteomes" id="UP001170379"/>
    </source>
</evidence>
<evidence type="ECO:0000256" key="5">
    <source>
        <dbReference type="HAMAP-Rule" id="MF_01334"/>
    </source>
</evidence>
<evidence type="ECO:0000256" key="3">
    <source>
        <dbReference type="ARBA" id="ARBA00022980"/>
    </source>
</evidence>
<evidence type="ECO:0000313" key="9">
    <source>
        <dbReference type="EMBL" id="MDJ1370827.1"/>
    </source>
</evidence>
<dbReference type="GO" id="GO:0005840">
    <property type="term" value="C:ribosome"/>
    <property type="evidence" value="ECO:0007669"/>
    <property type="project" value="UniProtKB-KW"/>
</dbReference>
<evidence type="ECO:0000256" key="6">
    <source>
        <dbReference type="SAM" id="MobiDB-lite"/>
    </source>
</evidence>
<dbReference type="InterPro" id="IPR001021">
    <property type="entry name" value="Ribosomal_bL25_long"/>
</dbReference>
<proteinExistence type="inferred from homology"/>
<gene>
    <name evidence="5" type="primary">rplY</name>
    <name evidence="5" type="synonym">ctc</name>
    <name evidence="9" type="ORF">C7K25_05525</name>
</gene>
<dbReference type="PANTHER" id="PTHR33284">
    <property type="entry name" value="RIBOSOMAL PROTEIN L25/GLN-TRNA SYNTHETASE, ANTI-CODON-BINDING DOMAIN-CONTAINING PROTEIN"/>
    <property type="match status" value="1"/>
</dbReference>
<evidence type="ECO:0000259" key="8">
    <source>
        <dbReference type="Pfam" id="PF14693"/>
    </source>
</evidence>
<dbReference type="InterPro" id="IPR029751">
    <property type="entry name" value="Ribosomal_L25_dom"/>
</dbReference>
<dbReference type="InterPro" id="IPR037121">
    <property type="entry name" value="Ribosomal_bL25_C"/>
</dbReference>
<keyword evidence="1 5" id="KW-0699">rRNA-binding</keyword>
<evidence type="ECO:0000259" key="7">
    <source>
        <dbReference type="Pfam" id="PF01386"/>
    </source>
</evidence>
<comment type="subunit">
    <text evidence="5">Part of the 50S ribosomal subunit; part of the 5S rRNA/L5/L18/L25 subcomplex. Contacts the 5S rRNA. Binds to the 5S rRNA independently of L5 and L18.</text>
</comment>
<comment type="caution">
    <text evidence="9">The sequence shown here is derived from an EMBL/GenBank/DDBJ whole genome shotgun (WGS) entry which is preliminary data.</text>
</comment>
<dbReference type="NCBIfam" id="NF004131">
    <property type="entry name" value="PRK05618.2-1"/>
    <property type="match status" value="1"/>
</dbReference>
<comment type="similarity">
    <text evidence="5">Belongs to the bacterial ribosomal protein bL25 family. CTC subfamily.</text>
</comment>
<evidence type="ECO:0000256" key="2">
    <source>
        <dbReference type="ARBA" id="ARBA00022884"/>
    </source>
</evidence>
<organism evidence="9 10">
    <name type="scientific">Gulosibacter molinativorax</name>
    <dbReference type="NCBI Taxonomy" id="256821"/>
    <lineage>
        <taxon>Bacteria</taxon>
        <taxon>Bacillati</taxon>
        <taxon>Actinomycetota</taxon>
        <taxon>Actinomycetes</taxon>
        <taxon>Micrococcales</taxon>
        <taxon>Microbacteriaceae</taxon>
        <taxon>Gulosibacter</taxon>
    </lineage>
</organism>
<dbReference type="CDD" id="cd00495">
    <property type="entry name" value="Ribosomal_L25_TL5_CTC"/>
    <property type="match status" value="1"/>
</dbReference>
<dbReference type="EMBL" id="PXVD01000007">
    <property type="protein sequence ID" value="MDJ1370827.1"/>
    <property type="molecule type" value="Genomic_DNA"/>
</dbReference>
<reference evidence="9" key="2">
    <citation type="journal article" date="2022" name="Sci. Rep.">
        <title>In silico prediction of the enzymes involved in the degradation of the herbicide molinate by Gulosibacter molinativorax ON4T.</title>
        <authorList>
            <person name="Lopes A.R."/>
            <person name="Bunin E."/>
            <person name="Viana A.T."/>
            <person name="Froufe H."/>
            <person name="Munoz-Merida A."/>
            <person name="Pinho D."/>
            <person name="Figueiredo J."/>
            <person name="Barroso C."/>
            <person name="Vaz-Moreira I."/>
            <person name="Bellanger X."/>
            <person name="Egas C."/>
            <person name="Nunes O.C."/>
        </authorList>
    </citation>
    <scope>NUCLEOTIDE SEQUENCE</scope>
    <source>
        <strain evidence="9">ON4</strain>
    </source>
</reference>
<feature type="region of interest" description="Disordered" evidence="6">
    <location>
        <begin position="179"/>
        <end position="202"/>
    </location>
</feature>
<accession>A0ABT7C7W7</accession>